<dbReference type="STRING" id="1202772.A0A1V9ZF05"/>
<reference evidence="3 4" key="1">
    <citation type="journal article" date="2014" name="Genome Biol. Evol.">
        <title>The secreted proteins of Achlya hypogyna and Thraustotheca clavata identify the ancestral oomycete secretome and reveal gene acquisitions by horizontal gene transfer.</title>
        <authorList>
            <person name="Misner I."/>
            <person name="Blouin N."/>
            <person name="Leonard G."/>
            <person name="Richards T.A."/>
            <person name="Lane C.E."/>
        </authorList>
    </citation>
    <scope>NUCLEOTIDE SEQUENCE [LARGE SCALE GENOMIC DNA]</scope>
    <source>
        <strain evidence="3 4">ATCC 48635</strain>
    </source>
</reference>
<dbReference type="Proteomes" id="UP000243579">
    <property type="component" value="Unassembled WGS sequence"/>
</dbReference>
<dbReference type="SMART" id="SM00220">
    <property type="entry name" value="S_TKc"/>
    <property type="match status" value="1"/>
</dbReference>
<evidence type="ECO:0000256" key="1">
    <source>
        <dbReference type="SAM" id="Phobius"/>
    </source>
</evidence>
<dbReference type="InterPro" id="IPR008271">
    <property type="entry name" value="Ser/Thr_kinase_AS"/>
</dbReference>
<dbReference type="GO" id="GO:0004674">
    <property type="term" value="F:protein serine/threonine kinase activity"/>
    <property type="evidence" value="ECO:0007669"/>
    <property type="project" value="TreeGrafter"/>
</dbReference>
<keyword evidence="1" id="KW-1133">Transmembrane helix</keyword>
<sequence length="275" mass="30797">MSVTLVSACPACNITSFVIEYATYNALHRLQPVQDGLGYDVLSITTDAGACSRQNGVIMPLWDAAPHVACVLDAPFIPQSTSYRPTTPIIATTSCLVVLALVIVYFYRKWSRRKYVDVFEADIARIFAIQLDPCRLRCIGNQPLAAGAFGGVWRGTYDGVPVAIKRNHSKQHETVRRFINEITLMAELRSPYIVQLVGASWHRPIDIECVVEFMNGGDLRDYLTRHPKTEALWADKALVAQSIIYALVYLHSRDIIHRDIKSRNVLLDTAKALSY</sequence>
<organism evidence="3 4">
    <name type="scientific">Achlya hypogyna</name>
    <name type="common">Oomycete</name>
    <name type="synonym">Protoachlya hypogyna</name>
    <dbReference type="NCBI Taxonomy" id="1202772"/>
    <lineage>
        <taxon>Eukaryota</taxon>
        <taxon>Sar</taxon>
        <taxon>Stramenopiles</taxon>
        <taxon>Oomycota</taxon>
        <taxon>Saprolegniomycetes</taxon>
        <taxon>Saprolegniales</taxon>
        <taxon>Achlyaceae</taxon>
        <taxon>Achlya</taxon>
    </lineage>
</organism>
<dbReference type="PROSITE" id="PS00108">
    <property type="entry name" value="PROTEIN_KINASE_ST"/>
    <property type="match status" value="1"/>
</dbReference>
<keyword evidence="4" id="KW-1185">Reference proteome</keyword>
<dbReference type="InterPro" id="IPR000719">
    <property type="entry name" value="Prot_kinase_dom"/>
</dbReference>
<feature type="transmembrane region" description="Helical" evidence="1">
    <location>
        <begin position="89"/>
        <end position="107"/>
    </location>
</feature>
<dbReference type="InterPro" id="IPR011009">
    <property type="entry name" value="Kinase-like_dom_sf"/>
</dbReference>
<dbReference type="InterPro" id="IPR001245">
    <property type="entry name" value="Ser-Thr/Tyr_kinase_cat_dom"/>
</dbReference>
<dbReference type="OrthoDB" id="4062651at2759"/>
<dbReference type="Pfam" id="PF07714">
    <property type="entry name" value="PK_Tyr_Ser-Thr"/>
    <property type="match status" value="1"/>
</dbReference>
<feature type="domain" description="Protein kinase" evidence="2">
    <location>
        <begin position="138"/>
        <end position="275"/>
    </location>
</feature>
<protein>
    <submittedName>
        <fullName evidence="3">Protein kinase</fullName>
    </submittedName>
</protein>
<gene>
    <name evidence="3" type="ORF">ACHHYP_15125</name>
</gene>
<dbReference type="PANTHER" id="PTHR44329:SF214">
    <property type="entry name" value="PROTEIN KINASE DOMAIN-CONTAINING PROTEIN"/>
    <property type="match status" value="1"/>
</dbReference>
<dbReference type="InterPro" id="IPR051681">
    <property type="entry name" value="Ser/Thr_Kinases-Pseudokinases"/>
</dbReference>
<evidence type="ECO:0000313" key="3">
    <source>
        <dbReference type="EMBL" id="OQR96579.1"/>
    </source>
</evidence>
<dbReference type="GO" id="GO:0005524">
    <property type="term" value="F:ATP binding"/>
    <property type="evidence" value="ECO:0007669"/>
    <property type="project" value="InterPro"/>
</dbReference>
<comment type="caution">
    <text evidence="3">The sequence shown here is derived from an EMBL/GenBank/DDBJ whole genome shotgun (WGS) entry which is preliminary data.</text>
</comment>
<dbReference type="PANTHER" id="PTHR44329">
    <property type="entry name" value="SERINE/THREONINE-PROTEIN KINASE TNNI3K-RELATED"/>
    <property type="match status" value="1"/>
</dbReference>
<proteinExistence type="predicted"/>
<dbReference type="PROSITE" id="PS50011">
    <property type="entry name" value="PROTEIN_KINASE_DOM"/>
    <property type="match status" value="1"/>
</dbReference>
<name>A0A1V9ZF05_ACHHY</name>
<keyword evidence="3" id="KW-0808">Transferase</keyword>
<keyword evidence="1" id="KW-0812">Transmembrane</keyword>
<dbReference type="Gene3D" id="3.30.200.20">
    <property type="entry name" value="Phosphorylase Kinase, domain 1"/>
    <property type="match status" value="1"/>
</dbReference>
<accession>A0A1V9ZF05</accession>
<keyword evidence="1" id="KW-0472">Membrane</keyword>
<keyword evidence="3" id="KW-0418">Kinase</keyword>
<evidence type="ECO:0000313" key="4">
    <source>
        <dbReference type="Proteomes" id="UP000243579"/>
    </source>
</evidence>
<dbReference type="AlphaFoldDB" id="A0A1V9ZF05"/>
<dbReference type="SUPFAM" id="SSF56112">
    <property type="entry name" value="Protein kinase-like (PK-like)"/>
    <property type="match status" value="1"/>
</dbReference>
<dbReference type="EMBL" id="JNBR01000140">
    <property type="protein sequence ID" value="OQR96579.1"/>
    <property type="molecule type" value="Genomic_DNA"/>
</dbReference>
<evidence type="ECO:0000259" key="2">
    <source>
        <dbReference type="PROSITE" id="PS50011"/>
    </source>
</evidence>
<dbReference type="Gene3D" id="1.10.510.10">
    <property type="entry name" value="Transferase(Phosphotransferase) domain 1"/>
    <property type="match status" value="1"/>
</dbReference>